<dbReference type="PROSITE" id="PS50197">
    <property type="entry name" value="BEACH"/>
    <property type="match status" value="1"/>
</dbReference>
<evidence type="ECO:0000313" key="6">
    <source>
        <dbReference type="Proteomes" id="UP001603857"/>
    </source>
</evidence>
<dbReference type="SMART" id="SM01026">
    <property type="entry name" value="Beach"/>
    <property type="match status" value="1"/>
</dbReference>
<evidence type="ECO:0000259" key="4">
    <source>
        <dbReference type="PROSITE" id="PS51783"/>
    </source>
</evidence>
<gene>
    <name evidence="5" type="ORF">Fmac_011873</name>
</gene>
<protein>
    <recommendedName>
        <fullName evidence="7">BEACH domain-containing protein</fullName>
    </recommendedName>
</protein>
<dbReference type="Pfam" id="PF02138">
    <property type="entry name" value="Beach"/>
    <property type="match status" value="1"/>
</dbReference>
<dbReference type="PROSITE" id="PS51783">
    <property type="entry name" value="PH_BEACH"/>
    <property type="match status" value="1"/>
</dbReference>
<dbReference type="InterPro" id="IPR036372">
    <property type="entry name" value="BEACH_dom_sf"/>
</dbReference>
<dbReference type="EMBL" id="JBGMDY010000004">
    <property type="protein sequence ID" value="KAL2337427.1"/>
    <property type="molecule type" value="Genomic_DNA"/>
</dbReference>
<dbReference type="CDD" id="cd06071">
    <property type="entry name" value="Beach"/>
    <property type="match status" value="1"/>
</dbReference>
<dbReference type="FunFam" id="1.10.1540.10:FF:000001">
    <property type="entry name" value="neurobeachin isoform X1"/>
    <property type="match status" value="1"/>
</dbReference>
<evidence type="ECO:0000256" key="2">
    <source>
        <dbReference type="ARBA" id="ARBA00022737"/>
    </source>
</evidence>
<dbReference type="Pfam" id="PF14844">
    <property type="entry name" value="PH_BEACH"/>
    <property type="match status" value="1"/>
</dbReference>
<keyword evidence="2" id="KW-0677">Repeat</keyword>
<name>A0ABD1MPI3_9FABA</name>
<accession>A0ABD1MPI3</accession>
<dbReference type="PANTHER" id="PTHR13743:SF157">
    <property type="entry name" value="BEACH DOMAIN-CONTAINING PROTEIN C2"/>
    <property type="match status" value="1"/>
</dbReference>
<keyword evidence="1" id="KW-0853">WD repeat</keyword>
<dbReference type="PANTHER" id="PTHR13743">
    <property type="entry name" value="BEIGE/BEACH-RELATED"/>
    <property type="match status" value="1"/>
</dbReference>
<feature type="domain" description="BEACH" evidence="3">
    <location>
        <begin position="106"/>
        <end position="395"/>
    </location>
</feature>
<dbReference type="InterPro" id="IPR011993">
    <property type="entry name" value="PH-like_dom_sf"/>
</dbReference>
<organism evidence="5 6">
    <name type="scientific">Flemingia macrophylla</name>
    <dbReference type="NCBI Taxonomy" id="520843"/>
    <lineage>
        <taxon>Eukaryota</taxon>
        <taxon>Viridiplantae</taxon>
        <taxon>Streptophyta</taxon>
        <taxon>Embryophyta</taxon>
        <taxon>Tracheophyta</taxon>
        <taxon>Spermatophyta</taxon>
        <taxon>Magnoliopsida</taxon>
        <taxon>eudicotyledons</taxon>
        <taxon>Gunneridae</taxon>
        <taxon>Pentapetalae</taxon>
        <taxon>rosids</taxon>
        <taxon>fabids</taxon>
        <taxon>Fabales</taxon>
        <taxon>Fabaceae</taxon>
        <taxon>Papilionoideae</taxon>
        <taxon>50 kb inversion clade</taxon>
        <taxon>NPAAA clade</taxon>
        <taxon>indigoferoid/millettioid clade</taxon>
        <taxon>Phaseoleae</taxon>
        <taxon>Flemingia</taxon>
    </lineage>
</organism>
<dbReference type="SUPFAM" id="SSF50729">
    <property type="entry name" value="PH domain-like"/>
    <property type="match status" value="1"/>
</dbReference>
<proteinExistence type="predicted"/>
<dbReference type="Gene3D" id="2.30.29.30">
    <property type="entry name" value="Pleckstrin-homology domain (PH domain)/Phosphotyrosine-binding domain (PTB)"/>
    <property type="match status" value="1"/>
</dbReference>
<evidence type="ECO:0000313" key="5">
    <source>
        <dbReference type="EMBL" id="KAL2337427.1"/>
    </source>
</evidence>
<evidence type="ECO:0000259" key="3">
    <source>
        <dbReference type="PROSITE" id="PS50197"/>
    </source>
</evidence>
<dbReference type="InterPro" id="IPR023362">
    <property type="entry name" value="PH-BEACH_dom"/>
</dbReference>
<dbReference type="Gene3D" id="1.10.1540.10">
    <property type="entry name" value="BEACH domain"/>
    <property type="match status" value="1"/>
</dbReference>
<dbReference type="InterPro" id="IPR050865">
    <property type="entry name" value="BEACH_Domain"/>
</dbReference>
<evidence type="ECO:0000256" key="1">
    <source>
        <dbReference type="ARBA" id="ARBA00022574"/>
    </source>
</evidence>
<dbReference type="InterPro" id="IPR000409">
    <property type="entry name" value="BEACH_dom"/>
</dbReference>
<sequence>MDGLNFGSKARDQEKNRSWLISALHQIYSRRYLLRRSALELFMVDRSNFFFDFGSSEGQRNAYQAIVHARPPYLNNIYLATQRPGQLLKRTQLMERWARWERFTVALESNSFVEYISCILTSFCKISNFEYLMQLNTLAGRSYNDITQYPVFPWILSDYSSESLDLSNPSSYRDLSKPVGALNPERLTKFQERYTSFDDPVIPKFHYGSHYSSAGTVLYYLVRVEPFTTLAIKLQGGKFDHADRMFSDISATWNGVLEDMSDVKELVPELFYLPEVLTNENSIDFGTTQLGGKLDTVKLPAWAENPVDFVHKHRMALESEYVSAHLHEWIDLIFGYKQQGKEAIAANNVFFYITYEGTVDIDKISDPVQQRATQDQIAYFGQTPSQLLTVPHLKKMPLSEVLHLQMPNNAQKVSPIMYS</sequence>
<dbReference type="Proteomes" id="UP001603857">
    <property type="component" value="Unassembled WGS sequence"/>
</dbReference>
<reference evidence="5 6" key="1">
    <citation type="submission" date="2024-08" db="EMBL/GenBank/DDBJ databases">
        <title>Insights into the chromosomal genome structure of Flemingia macrophylla.</title>
        <authorList>
            <person name="Ding Y."/>
            <person name="Zhao Y."/>
            <person name="Bi W."/>
            <person name="Wu M."/>
            <person name="Zhao G."/>
            <person name="Gong Y."/>
            <person name="Li W."/>
            <person name="Zhang P."/>
        </authorList>
    </citation>
    <scope>NUCLEOTIDE SEQUENCE [LARGE SCALE GENOMIC DNA]</scope>
    <source>
        <strain evidence="5">DYQJB</strain>
        <tissue evidence="5">Leaf</tissue>
    </source>
</reference>
<evidence type="ECO:0008006" key="7">
    <source>
        <dbReference type="Google" id="ProtNLM"/>
    </source>
</evidence>
<keyword evidence="6" id="KW-1185">Reference proteome</keyword>
<comment type="caution">
    <text evidence="5">The sequence shown here is derived from an EMBL/GenBank/DDBJ whole genome shotgun (WGS) entry which is preliminary data.</text>
</comment>
<dbReference type="AlphaFoldDB" id="A0ABD1MPI3"/>
<dbReference type="SUPFAM" id="SSF81837">
    <property type="entry name" value="BEACH domain"/>
    <property type="match status" value="1"/>
</dbReference>
<feature type="domain" description="BEACH-type PH" evidence="4">
    <location>
        <begin position="1"/>
        <end position="67"/>
    </location>
</feature>